<evidence type="ECO:0000256" key="5">
    <source>
        <dbReference type="ARBA" id="ARBA00022989"/>
    </source>
</evidence>
<dbReference type="RefSeq" id="XP_022653497.1">
    <property type="nucleotide sequence ID" value="XM_022797762.1"/>
</dbReference>
<proteinExistence type="predicted"/>
<dbReference type="InParanoid" id="A0A7M7JMH3"/>
<keyword evidence="3 9" id="KW-0732">Signal</keyword>
<dbReference type="Pfam" id="PF09451">
    <property type="entry name" value="ATG27"/>
    <property type="match status" value="1"/>
</dbReference>
<keyword evidence="5 8" id="KW-1133">Transmembrane helix</keyword>
<feature type="region of interest" description="Disordered" evidence="7">
    <location>
        <begin position="262"/>
        <end position="281"/>
    </location>
</feature>
<dbReference type="EnsemblMetazoa" id="XM_022797762">
    <property type="protein sequence ID" value="XP_022653497"/>
    <property type="gene ID" value="LOC111247148"/>
</dbReference>
<keyword evidence="4" id="KW-0653">Protein transport</keyword>
<evidence type="ECO:0000256" key="2">
    <source>
        <dbReference type="ARBA" id="ARBA00022692"/>
    </source>
</evidence>
<evidence type="ECO:0000256" key="1">
    <source>
        <dbReference type="ARBA" id="ARBA00004472"/>
    </source>
</evidence>
<organism evidence="10 11">
    <name type="scientific">Varroa destructor</name>
    <name type="common">Honeybee mite</name>
    <dbReference type="NCBI Taxonomy" id="109461"/>
    <lineage>
        <taxon>Eukaryota</taxon>
        <taxon>Metazoa</taxon>
        <taxon>Ecdysozoa</taxon>
        <taxon>Arthropoda</taxon>
        <taxon>Chelicerata</taxon>
        <taxon>Arachnida</taxon>
        <taxon>Acari</taxon>
        <taxon>Parasitiformes</taxon>
        <taxon>Mesostigmata</taxon>
        <taxon>Gamasina</taxon>
        <taxon>Dermanyssoidea</taxon>
        <taxon>Varroidae</taxon>
        <taxon>Varroa</taxon>
    </lineage>
</organism>
<dbReference type="KEGG" id="vde:111247148"/>
<name>A0A7M7JMH3_VARDE</name>
<dbReference type="PANTHER" id="PTHR15071">
    <property type="entry name" value="MANNOSE-6-PHOSPHATE RECEPTOR FAMILY MEMBER"/>
    <property type="match status" value="1"/>
</dbReference>
<evidence type="ECO:0000256" key="6">
    <source>
        <dbReference type="ARBA" id="ARBA00023136"/>
    </source>
</evidence>
<evidence type="ECO:0000313" key="11">
    <source>
        <dbReference type="Proteomes" id="UP000594260"/>
    </source>
</evidence>
<dbReference type="GO" id="GO:0000139">
    <property type="term" value="C:Golgi membrane"/>
    <property type="evidence" value="ECO:0007669"/>
    <property type="project" value="UniProtKB-SubCell"/>
</dbReference>
<reference evidence="10" key="1">
    <citation type="submission" date="2021-01" db="UniProtKB">
        <authorList>
            <consortium name="EnsemblMetazoa"/>
        </authorList>
    </citation>
    <scope>IDENTIFICATION</scope>
</reference>
<protein>
    <submittedName>
        <fullName evidence="10">Uncharacterized protein</fullName>
    </submittedName>
</protein>
<dbReference type="Gene3D" id="2.70.130.10">
    <property type="entry name" value="Mannose-6-phosphate receptor binding domain"/>
    <property type="match status" value="1"/>
</dbReference>
<evidence type="ECO:0000256" key="3">
    <source>
        <dbReference type="ARBA" id="ARBA00022729"/>
    </source>
</evidence>
<evidence type="ECO:0000256" key="8">
    <source>
        <dbReference type="SAM" id="Phobius"/>
    </source>
</evidence>
<dbReference type="AlphaFoldDB" id="A0A7M7JMH3"/>
<evidence type="ECO:0000256" key="7">
    <source>
        <dbReference type="SAM" id="MobiDB-lite"/>
    </source>
</evidence>
<evidence type="ECO:0000256" key="4">
    <source>
        <dbReference type="ARBA" id="ARBA00022927"/>
    </source>
</evidence>
<dbReference type="Proteomes" id="UP000594260">
    <property type="component" value="Unplaced"/>
</dbReference>
<dbReference type="InterPro" id="IPR009011">
    <property type="entry name" value="Man6P_isomerase_rcpt-bd_dom_sf"/>
</dbReference>
<dbReference type="PANTHER" id="PTHR15071:SF0">
    <property type="entry name" value="MANNOSE 6-PHOSPHATE RECEPTOR-LIKE PROTEIN 1"/>
    <property type="match status" value="1"/>
</dbReference>
<dbReference type="OMA" id="ACEWLNT"/>
<keyword evidence="6 8" id="KW-0472">Membrane</keyword>
<dbReference type="GO" id="GO:0015031">
    <property type="term" value="P:protein transport"/>
    <property type="evidence" value="ECO:0007669"/>
    <property type="project" value="UniProtKB-KW"/>
</dbReference>
<feature type="signal peptide" evidence="9">
    <location>
        <begin position="1"/>
        <end position="25"/>
    </location>
</feature>
<dbReference type="InterPro" id="IPR018939">
    <property type="entry name" value="Autophagy-rel_prot_27"/>
</dbReference>
<dbReference type="SUPFAM" id="SSF50911">
    <property type="entry name" value="Mannose 6-phosphate receptor domain"/>
    <property type="match status" value="1"/>
</dbReference>
<comment type="subcellular location">
    <subcellularLocation>
        <location evidence="1">Preautophagosomal structure membrane</location>
        <topology evidence="1">Single-pass type I membrane protein</topology>
    </subcellularLocation>
</comment>
<keyword evidence="11" id="KW-1185">Reference proteome</keyword>
<dbReference type="GO" id="GO:0034045">
    <property type="term" value="C:phagophore assembly site membrane"/>
    <property type="evidence" value="ECO:0007669"/>
    <property type="project" value="UniProtKB-SubCell"/>
</dbReference>
<evidence type="ECO:0000313" key="10">
    <source>
        <dbReference type="EnsemblMetazoa" id="XP_022653497"/>
    </source>
</evidence>
<dbReference type="GeneID" id="111247148"/>
<keyword evidence="2 8" id="KW-0812">Transmembrane</keyword>
<feature type="transmembrane region" description="Helical" evidence="8">
    <location>
        <begin position="195"/>
        <end position="213"/>
    </location>
</feature>
<keyword evidence="4" id="KW-0813">Transport</keyword>
<dbReference type="OrthoDB" id="29460at2759"/>
<evidence type="ECO:0000256" key="9">
    <source>
        <dbReference type="SAM" id="SignalP"/>
    </source>
</evidence>
<accession>A0A7M7JMH3</accession>
<feature type="chain" id="PRO_5029820505" evidence="9">
    <location>
        <begin position="26"/>
        <end position="281"/>
    </location>
</feature>
<sequence length="281" mass="30902">MEKSKWTCVVLLCTPLVLGFPQTLADNTQQCSLQGFDIEPLTKSIWVVQEQGEKCPNKRDEYCTYLFSICHHNWELFNLCANTNTACVKQGNQTTVLGDTAPTLSSIDDQRFHVVYVANLSNDNTSKTTNTIIEFLCDPKQTIGGTQGAVEKIIVARLTADIPKVANGVNFVVRYAGACKQTESKPSRMGPGGQLFSMLLVIGILYFGGGAVYKHVNGARGVELLPHHWFWTNLPNHVVDGCLFVVRIGTCQGRPYYNQNPDYGSTSPAGVSPTGRTYESL</sequence>